<dbReference type="InterPro" id="IPR022444">
    <property type="entry name" value="Cofactor-bd_rpt"/>
</dbReference>
<organism evidence="1 2">
    <name type="scientific">Muricaecibacterium torontonense</name>
    <dbReference type="NCBI Taxonomy" id="3032871"/>
    <lineage>
        <taxon>Bacteria</taxon>
        <taxon>Bacillati</taxon>
        <taxon>Actinomycetota</taxon>
        <taxon>Coriobacteriia</taxon>
        <taxon>Coriobacteriales</taxon>
        <taxon>Atopobiaceae</taxon>
        <taxon>Muricaecibacterium</taxon>
    </lineage>
</organism>
<dbReference type="AlphaFoldDB" id="A0A4V3RRN3"/>
<dbReference type="NCBIfam" id="TIGR03807">
    <property type="entry name" value="RR_fam_repeat"/>
    <property type="match status" value="1"/>
</dbReference>
<keyword evidence="2" id="KW-1185">Reference proteome</keyword>
<gene>
    <name evidence="1" type="ORF">E5334_04890</name>
</gene>
<comment type="caution">
    <text evidence="1">The sequence shown here is derived from an EMBL/GenBank/DDBJ whole genome shotgun (WGS) entry which is preliminary data.</text>
</comment>
<sequence length="56" mass="6827">MYFSRYSVSIQGNLIRPPKERASWANRWCTSQKPSHQKLSWRSTKSWRQICLARWQ</sequence>
<dbReference type="EMBL" id="SRYE01000002">
    <property type="protein sequence ID" value="TGY62740.1"/>
    <property type="molecule type" value="Genomic_DNA"/>
</dbReference>
<proteinExistence type="predicted"/>
<dbReference type="Proteomes" id="UP000310263">
    <property type="component" value="Unassembled WGS sequence"/>
</dbReference>
<evidence type="ECO:0000313" key="2">
    <source>
        <dbReference type="Proteomes" id="UP000310263"/>
    </source>
</evidence>
<accession>A0A4V3RRN3</accession>
<reference evidence="1 2" key="1">
    <citation type="submission" date="2019-04" db="EMBL/GenBank/DDBJ databases">
        <title>Microbes associate with the intestines of laboratory mice.</title>
        <authorList>
            <person name="Navarre W."/>
            <person name="Wong E."/>
            <person name="Huang K."/>
            <person name="Tropini C."/>
            <person name="Ng K."/>
            <person name="Yu B."/>
        </authorList>
    </citation>
    <scope>NUCLEOTIDE SEQUENCE [LARGE SCALE GENOMIC DNA]</scope>
    <source>
        <strain evidence="1 2">NM07_P-09</strain>
    </source>
</reference>
<protein>
    <submittedName>
        <fullName evidence="1">Uncharacterized protein</fullName>
    </submittedName>
</protein>
<name>A0A4V3RRN3_9ACTN</name>
<evidence type="ECO:0000313" key="1">
    <source>
        <dbReference type="EMBL" id="TGY62740.1"/>
    </source>
</evidence>